<evidence type="ECO:0000313" key="1">
    <source>
        <dbReference type="EMBL" id="DAE13489.1"/>
    </source>
</evidence>
<accession>A0A8S5Q3T6</accession>
<dbReference type="Gene3D" id="1.10.8.200">
    <property type="entry name" value="Replisome organizer (g39p helicase loader/inhibitor protein)"/>
    <property type="match status" value="1"/>
</dbReference>
<organism evidence="1">
    <name type="scientific">Siphoviridae sp. ctVif31</name>
    <dbReference type="NCBI Taxonomy" id="2825532"/>
    <lineage>
        <taxon>Viruses</taxon>
        <taxon>Duplodnaviria</taxon>
        <taxon>Heunggongvirae</taxon>
        <taxon>Uroviricota</taxon>
        <taxon>Caudoviricetes</taxon>
    </lineage>
</organism>
<proteinExistence type="predicted"/>
<sequence length="184" mass="21175">MTREEWAVLVKAMKAVYTSPAFLPDQYAFDTWYGLLKDLDYKLLSFGLKKYMQTEWKEPSIAALRKCAQSLAPQSDELNETEAWNLVSRAIWNSIYHAEEEFSKLPEIVQKAVSSPGQLEEWAKSGNVDGKWLSVVQSNFQRTYRAEVQREQERRKLSPDLLKIIDTARLGGAENCQIENHGEN</sequence>
<reference evidence="1" key="1">
    <citation type="journal article" date="2021" name="Proc. Natl. Acad. Sci. U.S.A.">
        <title>A Catalog of Tens of Thousands of Viruses from Human Metagenomes Reveals Hidden Associations with Chronic Diseases.</title>
        <authorList>
            <person name="Tisza M.J."/>
            <person name="Buck C.B."/>
        </authorList>
    </citation>
    <scope>NUCLEOTIDE SEQUENCE</scope>
    <source>
        <strain evidence="1">CtVif31</strain>
    </source>
</reference>
<name>A0A8S5Q3T6_9CAUD</name>
<dbReference type="EMBL" id="BK015567">
    <property type="protein sequence ID" value="DAE13489.1"/>
    <property type="molecule type" value="Genomic_DNA"/>
</dbReference>
<protein>
    <submittedName>
        <fullName evidence="1">Replisome organizer</fullName>
    </submittedName>
</protein>